<gene>
    <name evidence="1" type="ORF">EHO51_08025</name>
</gene>
<evidence type="ECO:0000313" key="1">
    <source>
        <dbReference type="EMBL" id="AZG76671.1"/>
    </source>
</evidence>
<dbReference type="NCBIfam" id="TIGR04401">
    <property type="entry name" value="TAT_Cys_rich"/>
    <property type="match status" value="1"/>
</dbReference>
<reference evidence="1 2" key="1">
    <citation type="submission" date="2018-11" db="EMBL/GenBank/DDBJ databases">
        <title>Genome squencing of methanotrophic bacteria isolated from alkaline groundwater in Korea.</title>
        <authorList>
            <person name="Nguyen L.N."/>
        </authorList>
    </citation>
    <scope>NUCLEOTIDE SEQUENCE [LARGE SCALE GENOMIC DNA]</scope>
    <source>
        <strain evidence="1 2">GW6</strain>
    </source>
</reference>
<dbReference type="InterPro" id="IPR030913">
    <property type="entry name" value="Csp1_Cys_rich"/>
</dbReference>
<dbReference type="RefSeq" id="WP_124738443.1">
    <property type="nucleotide sequence ID" value="NZ_CP034086.1"/>
</dbReference>
<dbReference type="KEGG" id="mros:EHO51_08025"/>
<dbReference type="Proteomes" id="UP000273982">
    <property type="component" value="Chromosome"/>
</dbReference>
<proteinExistence type="predicted"/>
<protein>
    <submittedName>
        <fullName evidence="1">Four-helix bundle copper-binding protein</fullName>
    </submittedName>
</protein>
<evidence type="ECO:0000313" key="2">
    <source>
        <dbReference type="Proteomes" id="UP000273982"/>
    </source>
</evidence>
<dbReference type="EMBL" id="CP034086">
    <property type="protein sequence ID" value="AZG76671.1"/>
    <property type="molecule type" value="Genomic_DNA"/>
</dbReference>
<dbReference type="Pfam" id="PF03860">
    <property type="entry name" value="Csp"/>
    <property type="match status" value="1"/>
</dbReference>
<dbReference type="InterPro" id="IPR005560">
    <property type="entry name" value="Csp_YhjQ"/>
</dbReference>
<dbReference type="Gene3D" id="1.20.1270.360">
    <property type="match status" value="1"/>
</dbReference>
<accession>A0A3G8M415</accession>
<name>A0A3G8M415_9HYPH</name>
<organism evidence="1 2">
    <name type="scientific">Methylocystis rosea</name>
    <dbReference type="NCBI Taxonomy" id="173366"/>
    <lineage>
        <taxon>Bacteria</taxon>
        <taxon>Pseudomonadati</taxon>
        <taxon>Pseudomonadota</taxon>
        <taxon>Alphaproteobacteria</taxon>
        <taxon>Hyphomicrobiales</taxon>
        <taxon>Methylocystaceae</taxon>
        <taxon>Methylocystis</taxon>
    </lineage>
</organism>
<dbReference type="AlphaFoldDB" id="A0A3G8M415"/>
<sequence length="147" mass="15671">MERREFIAVGTAAAVASATQAFAQATGQQDSAAKMEDMHPPLYKNLENASIECVSTGNDCLRHCFGMFAMKDTSMAECADAAYQLVAACNALASLAAVNSSHVGPLAKTVAMICDDCKKQCDKFPKVKECVECGKSCQKCADECRKV</sequence>